<feature type="active site" description="Proton acceptor" evidence="15">
    <location>
        <position position="467"/>
    </location>
</feature>
<dbReference type="GO" id="GO:0009099">
    <property type="term" value="P:L-valine biosynthetic process"/>
    <property type="evidence" value="ECO:0007669"/>
    <property type="project" value="UniProtKB-UniRule"/>
</dbReference>
<keyword evidence="8 15" id="KW-0411">Iron-sulfur</keyword>
<feature type="binding site" evidence="15">
    <location>
        <position position="120"/>
    </location>
    <ligand>
        <name>Mg(2+)</name>
        <dbReference type="ChEBI" id="CHEBI:18420"/>
    </ligand>
</feature>
<comment type="cofactor">
    <cofactor evidence="15">
        <name>[2Fe-2S] cluster</name>
        <dbReference type="ChEBI" id="CHEBI:190135"/>
    </cofactor>
    <text evidence="15">Binds 1 [2Fe-2S] cluster per subunit. This cluster acts as a Lewis acid cofactor.</text>
</comment>
<dbReference type="InterPro" id="IPR000581">
    <property type="entry name" value="ILV_EDD_N"/>
</dbReference>
<dbReference type="HAMAP" id="MF_00012">
    <property type="entry name" value="IlvD"/>
    <property type="match status" value="1"/>
</dbReference>
<keyword evidence="3 15" id="KW-0028">Amino-acid biosynthesis</keyword>
<dbReference type="PROSITE" id="PS00887">
    <property type="entry name" value="ILVD_EDD_2"/>
    <property type="match status" value="1"/>
</dbReference>
<organism evidence="18 19">
    <name type="scientific">Dethiosulfatibacter aminovorans DSM 17477</name>
    <dbReference type="NCBI Taxonomy" id="1121476"/>
    <lineage>
        <taxon>Bacteria</taxon>
        <taxon>Bacillati</taxon>
        <taxon>Bacillota</taxon>
        <taxon>Tissierellia</taxon>
        <taxon>Dethiosulfatibacter</taxon>
    </lineage>
</organism>
<dbReference type="PROSITE" id="PS00886">
    <property type="entry name" value="ILVD_EDD_1"/>
    <property type="match status" value="1"/>
</dbReference>
<evidence type="ECO:0000256" key="8">
    <source>
        <dbReference type="ARBA" id="ARBA00023014"/>
    </source>
</evidence>
<reference evidence="18 19" key="1">
    <citation type="submission" date="2016-11" db="EMBL/GenBank/DDBJ databases">
        <authorList>
            <person name="Jaros S."/>
            <person name="Januszkiewicz K."/>
            <person name="Wedrychowicz H."/>
        </authorList>
    </citation>
    <scope>NUCLEOTIDE SEQUENCE [LARGE SCALE GENOMIC DNA]</scope>
    <source>
        <strain evidence="18 19">DSM 17477</strain>
    </source>
</reference>
<keyword evidence="7 15" id="KW-0408">Iron</keyword>
<keyword evidence="6 15" id="KW-0460">Magnesium</keyword>
<comment type="similarity">
    <text evidence="2 15">Belongs to the IlvD/Edd family.</text>
</comment>
<dbReference type="PANTHER" id="PTHR43661">
    <property type="entry name" value="D-XYLONATE DEHYDRATASE"/>
    <property type="match status" value="1"/>
</dbReference>
<keyword evidence="10 15" id="KW-0100">Branched-chain amino acid biosynthesis</keyword>
<dbReference type="Pfam" id="PF00920">
    <property type="entry name" value="ILVD_EDD_N"/>
    <property type="match status" value="1"/>
</dbReference>
<dbReference type="SUPFAM" id="SSF143975">
    <property type="entry name" value="IlvD/EDD N-terminal domain-like"/>
    <property type="match status" value="1"/>
</dbReference>
<feature type="domain" description="Dihydroxy-acid/6-phosphogluconate dehydratase C-terminal" evidence="17">
    <location>
        <begin position="357"/>
        <end position="547"/>
    </location>
</feature>
<dbReference type="STRING" id="1121476.SAMN02745751_02748"/>
<evidence type="ECO:0000256" key="6">
    <source>
        <dbReference type="ARBA" id="ARBA00022842"/>
    </source>
</evidence>
<dbReference type="Proteomes" id="UP000184052">
    <property type="component" value="Unassembled WGS sequence"/>
</dbReference>
<accession>A0A1M6JXJ5</accession>
<dbReference type="GO" id="GO:0005829">
    <property type="term" value="C:cytosol"/>
    <property type="evidence" value="ECO:0007669"/>
    <property type="project" value="TreeGrafter"/>
</dbReference>
<comment type="pathway">
    <text evidence="13 15">Amino-acid biosynthesis; L-isoleucine biosynthesis; L-isoleucine from 2-oxobutanoate: step 3/4.</text>
</comment>
<dbReference type="SUPFAM" id="SSF52016">
    <property type="entry name" value="LeuD/IlvD-like"/>
    <property type="match status" value="1"/>
</dbReference>
<evidence type="ECO:0000256" key="11">
    <source>
        <dbReference type="ARBA" id="ARBA00029304"/>
    </source>
</evidence>
<comment type="pathway">
    <text evidence="12 15">Amino-acid biosynthesis; L-valine biosynthesis; L-valine from pyruvate: step 3/4.</text>
</comment>
<dbReference type="InterPro" id="IPR056740">
    <property type="entry name" value="ILV_EDD_C"/>
</dbReference>
<sequence length="550" mass="58034">MGSDLVKLGLAKAPHRSLLKSSGLTDEEISKPFIGVVNMFNEIVPGHVGLRDVAEAAKKGVLMAGGTPLEFPGIAVCDGIAMNHEGMKYSLASRELICDSIETMAIAHGLDGLVIVPNCDKTVPAALMAAARINIPTIIVSGGPMLAGRQGNKEIDLITVFEGVGAVTADKMDMEEMNYIEDYACPTCGSCSGMFTANSMNCMTEALGMALPGNGTVPAVYSERKRLAKLSGMKVMELVEKDIKPRDIMTKEAFMNSLACDMALGCSTNTVLHLTAIAYEADVEMDLNIINSISQKTPNLCKLSPAGPYHIEELNAAGGISAVMKELDKKGLIDKSVLTVSGTVGEKIEKAARIGDKIIAPVEKPYSETGGIQVLFGSLAPDGAVVKKSAVAEEMMDVVANAKVFDSEEEAVEAILSSKIVPGDCVVIRYEGPKGGPGMREMLTPTSALAGMELDKQVSLITDGRFSGGSRGASIGHVSPEACEGGPIAFIKDGDKLIININEGILDIDVSPEEMEERRKTTEIKKITYKGYLGKYAKSVTSGSTGAVCK</sequence>
<evidence type="ECO:0000259" key="17">
    <source>
        <dbReference type="Pfam" id="PF24877"/>
    </source>
</evidence>
<dbReference type="GO" id="GO:0000287">
    <property type="term" value="F:magnesium ion binding"/>
    <property type="evidence" value="ECO:0007669"/>
    <property type="project" value="UniProtKB-UniRule"/>
</dbReference>
<dbReference type="AlphaFoldDB" id="A0A1M6JXJ5"/>
<comment type="catalytic activity">
    <reaction evidence="15">
        <text>(2R,3R)-2,3-dihydroxy-3-methylpentanoate = (S)-3-methyl-2-oxopentanoate + H2O</text>
        <dbReference type="Rhea" id="RHEA:27694"/>
        <dbReference type="ChEBI" id="CHEBI:15377"/>
        <dbReference type="ChEBI" id="CHEBI:35146"/>
        <dbReference type="ChEBI" id="CHEBI:49258"/>
        <dbReference type="EC" id="4.2.1.9"/>
    </reaction>
</comment>
<dbReference type="InterPro" id="IPR020558">
    <property type="entry name" value="DiOHA_6PGluconate_deHydtase_CS"/>
</dbReference>
<dbReference type="GO" id="GO:0009097">
    <property type="term" value="P:isoleucine biosynthetic process"/>
    <property type="evidence" value="ECO:0007669"/>
    <property type="project" value="UniProtKB-UniRule"/>
</dbReference>
<dbReference type="EC" id="4.2.1.9" evidence="14 15"/>
<evidence type="ECO:0000256" key="13">
    <source>
        <dbReference type="ARBA" id="ARBA00029437"/>
    </source>
</evidence>
<evidence type="ECO:0000256" key="3">
    <source>
        <dbReference type="ARBA" id="ARBA00022605"/>
    </source>
</evidence>
<evidence type="ECO:0000259" key="16">
    <source>
        <dbReference type="Pfam" id="PF00920"/>
    </source>
</evidence>
<dbReference type="OrthoDB" id="9807077at2"/>
<evidence type="ECO:0000256" key="4">
    <source>
        <dbReference type="ARBA" id="ARBA00022714"/>
    </source>
</evidence>
<feature type="binding site" evidence="15">
    <location>
        <position position="441"/>
    </location>
    <ligand>
        <name>Mg(2+)</name>
        <dbReference type="ChEBI" id="CHEBI:18420"/>
    </ligand>
</feature>
<feature type="binding site" evidence="15">
    <location>
        <position position="78"/>
    </location>
    <ligand>
        <name>Mg(2+)</name>
        <dbReference type="ChEBI" id="CHEBI:18420"/>
    </ligand>
</feature>
<keyword evidence="9 15" id="KW-0456">Lyase</keyword>
<comment type="cofactor">
    <cofactor evidence="1 15">
        <name>Mg(2+)</name>
        <dbReference type="ChEBI" id="CHEBI:18420"/>
    </cofactor>
</comment>
<evidence type="ECO:0000256" key="2">
    <source>
        <dbReference type="ARBA" id="ARBA00006486"/>
    </source>
</evidence>
<dbReference type="Gene3D" id="3.50.30.80">
    <property type="entry name" value="IlvD/EDD C-terminal domain-like"/>
    <property type="match status" value="1"/>
</dbReference>
<dbReference type="UniPathway" id="UPA00049">
    <property type="reaction ID" value="UER00061"/>
</dbReference>
<dbReference type="PANTHER" id="PTHR43661:SF3">
    <property type="entry name" value="D-XYLONATE DEHYDRATASE YAGF-RELATED"/>
    <property type="match status" value="1"/>
</dbReference>
<evidence type="ECO:0000256" key="9">
    <source>
        <dbReference type="ARBA" id="ARBA00023239"/>
    </source>
</evidence>
<evidence type="ECO:0000256" key="12">
    <source>
        <dbReference type="ARBA" id="ARBA00029436"/>
    </source>
</evidence>
<dbReference type="InterPro" id="IPR037237">
    <property type="entry name" value="IlvD/EDD_N"/>
</dbReference>
<comment type="caution">
    <text evidence="15">Lacks conserved residue(s) required for the propagation of feature annotation.</text>
</comment>
<evidence type="ECO:0000256" key="14">
    <source>
        <dbReference type="ARBA" id="ARBA00029490"/>
    </source>
</evidence>
<evidence type="ECO:0000313" key="18">
    <source>
        <dbReference type="EMBL" id="SHJ51416.1"/>
    </source>
</evidence>
<evidence type="ECO:0000256" key="7">
    <source>
        <dbReference type="ARBA" id="ARBA00023004"/>
    </source>
</evidence>
<dbReference type="EMBL" id="FQZL01000023">
    <property type="protein sequence ID" value="SHJ51416.1"/>
    <property type="molecule type" value="Genomic_DNA"/>
</dbReference>
<gene>
    <name evidence="15" type="primary">ilvD</name>
    <name evidence="18" type="ORF">SAMN02745751_02748</name>
</gene>
<dbReference type="GO" id="GO:0051537">
    <property type="term" value="F:2 iron, 2 sulfur cluster binding"/>
    <property type="evidence" value="ECO:0007669"/>
    <property type="project" value="UniProtKB-UniRule"/>
</dbReference>
<name>A0A1M6JXJ5_9FIRM</name>
<proteinExistence type="inferred from homology"/>
<keyword evidence="4 15" id="KW-0001">2Fe-2S</keyword>
<evidence type="ECO:0000313" key="19">
    <source>
        <dbReference type="Proteomes" id="UP000184052"/>
    </source>
</evidence>
<dbReference type="InterPro" id="IPR004404">
    <property type="entry name" value="DihydroxyA_deHydtase"/>
</dbReference>
<evidence type="ECO:0000256" key="5">
    <source>
        <dbReference type="ARBA" id="ARBA00022723"/>
    </source>
</evidence>
<dbReference type="UniPathway" id="UPA00047">
    <property type="reaction ID" value="UER00057"/>
</dbReference>
<keyword evidence="19" id="KW-1185">Reference proteome</keyword>
<dbReference type="GO" id="GO:0004160">
    <property type="term" value="F:dihydroxy-acid dehydratase activity"/>
    <property type="evidence" value="ECO:0007669"/>
    <property type="project" value="UniProtKB-UniRule"/>
</dbReference>
<feature type="modified residue" description="N6-carboxylysine" evidence="15">
    <location>
        <position position="121"/>
    </location>
</feature>
<feature type="binding site" description="via carbamate group" evidence="15">
    <location>
        <position position="121"/>
    </location>
    <ligand>
        <name>Mg(2+)</name>
        <dbReference type="ChEBI" id="CHEBI:18420"/>
    </ligand>
</feature>
<evidence type="ECO:0000256" key="10">
    <source>
        <dbReference type="ARBA" id="ARBA00023304"/>
    </source>
</evidence>
<dbReference type="FunFam" id="3.50.30.80:FF:000001">
    <property type="entry name" value="Dihydroxy-acid dehydratase"/>
    <property type="match status" value="1"/>
</dbReference>
<comment type="function">
    <text evidence="15">Functions in the biosynthesis of branched-chain amino acids. Catalyzes the dehydration of (2R,3R)-2,3-dihydroxy-3-methylpentanoate (2,3-dihydroxy-3-methylvalerate) into 2-oxo-3-methylpentanoate (2-oxo-3-methylvalerate) and of (2R)-2,3-dihydroxy-3-methylbutanoate (2,3-dihydroxyisovalerate) into 2-oxo-3-methylbutanoate (2-oxoisovalerate), the penultimate precursor to L-isoleucine and L-valine, respectively.</text>
</comment>
<keyword evidence="5 15" id="KW-0479">Metal-binding</keyword>
<evidence type="ECO:0000256" key="1">
    <source>
        <dbReference type="ARBA" id="ARBA00001946"/>
    </source>
</evidence>
<dbReference type="NCBIfam" id="NF002068">
    <property type="entry name" value="PRK00911.1"/>
    <property type="match status" value="1"/>
</dbReference>
<dbReference type="NCBIfam" id="TIGR00110">
    <property type="entry name" value="ilvD"/>
    <property type="match status" value="1"/>
</dbReference>
<feature type="domain" description="Dihydroxy-acid/6-phosphogluconate dehydratase N-terminal" evidence="16">
    <location>
        <begin position="31"/>
        <end position="343"/>
    </location>
</feature>
<protein>
    <recommendedName>
        <fullName evidence="14 15">Dihydroxy-acid dehydratase</fullName>
        <shortName evidence="15">DAD</shortName>
        <ecNumber evidence="14 15">4.2.1.9</ecNumber>
    </recommendedName>
</protein>
<dbReference type="InterPro" id="IPR042096">
    <property type="entry name" value="Dihydro-acid_dehy_C"/>
</dbReference>
<dbReference type="RefSeq" id="WP_073050139.1">
    <property type="nucleotide sequence ID" value="NZ_FQZL01000023.1"/>
</dbReference>
<comment type="catalytic activity">
    <reaction evidence="11">
        <text>(2R)-2,3-dihydroxy-3-methylbutanoate = 3-methyl-2-oxobutanoate + H2O</text>
        <dbReference type="Rhea" id="RHEA:24809"/>
        <dbReference type="ChEBI" id="CHEBI:11851"/>
        <dbReference type="ChEBI" id="CHEBI:15377"/>
        <dbReference type="ChEBI" id="CHEBI:49072"/>
        <dbReference type="EC" id="4.2.1.9"/>
    </reaction>
    <physiologicalReaction direction="left-to-right" evidence="11">
        <dbReference type="Rhea" id="RHEA:24810"/>
    </physiologicalReaction>
</comment>
<dbReference type="Pfam" id="PF24877">
    <property type="entry name" value="ILV_EDD_C"/>
    <property type="match status" value="1"/>
</dbReference>
<evidence type="ECO:0000256" key="15">
    <source>
        <dbReference type="HAMAP-Rule" id="MF_00012"/>
    </source>
</evidence>
<comment type="subunit">
    <text evidence="15">Homodimer.</text>
</comment>